<dbReference type="KEGG" id="mox:DAMO_2620"/>
<dbReference type="PATRIC" id="fig|671143.5.peg.2305"/>
<accession>D5MK71</accession>
<dbReference type="Gene3D" id="3.30.70.990">
    <property type="entry name" value="YajQ-like, domain 2"/>
    <property type="match status" value="1"/>
</dbReference>
<dbReference type="NCBIfam" id="NF003819">
    <property type="entry name" value="PRK05412.1"/>
    <property type="match status" value="1"/>
</dbReference>
<comment type="function">
    <text evidence="3">Nucleotide-binding protein.</text>
</comment>
<organism evidence="4 5">
    <name type="scientific">Methylomirabilis oxygeniifera</name>
    <dbReference type="NCBI Taxonomy" id="671143"/>
    <lineage>
        <taxon>Bacteria</taxon>
        <taxon>Candidatus Methylomirabilota</taxon>
        <taxon>Candidatus Methylomirabilia</taxon>
        <taxon>Candidatus Methylomirabilales</taxon>
        <taxon>Candidatus Methylomirabilaceae</taxon>
        <taxon>Candidatus Methylomirabilis</taxon>
    </lineage>
</organism>
<dbReference type="PANTHER" id="PTHR30476">
    <property type="entry name" value="UPF0234 PROTEIN YAJQ"/>
    <property type="match status" value="1"/>
</dbReference>
<dbReference type="STRING" id="671143.DAMO_2620"/>
<dbReference type="Proteomes" id="UP000006898">
    <property type="component" value="Chromosome"/>
</dbReference>
<proteinExistence type="inferred from homology"/>
<dbReference type="EMBL" id="FP565575">
    <property type="protein sequence ID" value="CBE69693.1"/>
    <property type="molecule type" value="Genomic_DNA"/>
</dbReference>
<dbReference type="InterPro" id="IPR035571">
    <property type="entry name" value="UPF0234-like_C"/>
</dbReference>
<sequence length="163" mass="18198">MANEVSFDISSTVDLQEVDNAVQQVMKEIQQRFDFKGSASRVTRDEQGLLLYADDAYKLKAVVELLESKLVRRKVSLKALTYEVPEPAAKGAVRQRATLQQGIPADKAKEITKAIKTLGLKVATQIQDDQVRVSAKSKDDLQAVIQALRSRDFGIDLQFGNYR</sequence>
<reference evidence="4 5" key="1">
    <citation type="journal article" date="2010" name="Nature">
        <title>Nitrite-driven anaerobic methane oxidation by oxygenic bacteria.</title>
        <authorList>
            <person name="Ettwig K.F."/>
            <person name="Butler M.K."/>
            <person name="Le Paslier D."/>
            <person name="Pelletier E."/>
            <person name="Mangenot S."/>
            <person name="Kuypers M.M.M."/>
            <person name="Schreiber F."/>
            <person name="Dutilh B.E."/>
            <person name="Zedelius J."/>
            <person name="de Beer D."/>
            <person name="Gloerich J."/>
            <person name="Wessels H.J.C.T."/>
            <person name="van Allen T."/>
            <person name="Luesken F."/>
            <person name="Wu M."/>
            <person name="van de Pas-Schoonen K.T."/>
            <person name="Op den Camp H.J.M."/>
            <person name="Janssen-Megens E.M."/>
            <person name="Francoijs K-J."/>
            <person name="Stunnenberg H."/>
            <person name="Weissenbach J."/>
            <person name="Jetten M.S.M."/>
            <person name="Strous M."/>
        </authorList>
    </citation>
    <scope>NUCLEOTIDE SEQUENCE [LARGE SCALE GENOMIC DNA]</scope>
</reference>
<evidence type="ECO:0000256" key="1">
    <source>
        <dbReference type="ARBA" id="ARBA00022741"/>
    </source>
</evidence>
<evidence type="ECO:0000313" key="4">
    <source>
        <dbReference type="EMBL" id="CBE69693.1"/>
    </source>
</evidence>
<dbReference type="InterPro" id="IPR007551">
    <property type="entry name" value="YajQ/Smlt4090-like"/>
</dbReference>
<comment type="similarity">
    <text evidence="2 3">Belongs to the YajQ family.</text>
</comment>
<dbReference type="PANTHER" id="PTHR30476:SF0">
    <property type="entry name" value="UPF0234 PROTEIN YAJQ"/>
    <property type="match status" value="1"/>
</dbReference>
<dbReference type="InterPro" id="IPR035570">
    <property type="entry name" value="UPF0234_N"/>
</dbReference>
<dbReference type="HOGENOM" id="CLU_099839_1_0_0"/>
<gene>
    <name evidence="4" type="ORF">DAMO_2620</name>
</gene>
<name>D5MK71_METO1</name>
<dbReference type="HAMAP" id="MF_00632">
    <property type="entry name" value="UPF0234"/>
    <property type="match status" value="1"/>
</dbReference>
<dbReference type="CDD" id="cd11740">
    <property type="entry name" value="YajQ_like"/>
    <property type="match status" value="1"/>
</dbReference>
<evidence type="ECO:0000313" key="5">
    <source>
        <dbReference type="Proteomes" id="UP000006898"/>
    </source>
</evidence>
<dbReference type="GO" id="GO:0005829">
    <property type="term" value="C:cytosol"/>
    <property type="evidence" value="ECO:0007669"/>
    <property type="project" value="TreeGrafter"/>
</dbReference>
<evidence type="ECO:0000256" key="2">
    <source>
        <dbReference type="ARBA" id="ARBA00093450"/>
    </source>
</evidence>
<protein>
    <recommendedName>
        <fullName evidence="3">Nucleotide-binding protein DAMO_2620</fullName>
    </recommendedName>
</protein>
<dbReference type="eggNOG" id="COG1666">
    <property type="taxonomic scope" value="Bacteria"/>
</dbReference>
<dbReference type="Gene3D" id="3.30.70.860">
    <property type="match status" value="1"/>
</dbReference>
<evidence type="ECO:0000256" key="3">
    <source>
        <dbReference type="HAMAP-Rule" id="MF_00632"/>
    </source>
</evidence>
<dbReference type="AlphaFoldDB" id="D5MK71"/>
<keyword evidence="1 3" id="KW-0547">Nucleotide-binding</keyword>
<dbReference type="SUPFAM" id="SSF89963">
    <property type="entry name" value="YajQ-like"/>
    <property type="match status" value="2"/>
</dbReference>
<dbReference type="Pfam" id="PF04461">
    <property type="entry name" value="YajQ"/>
    <property type="match status" value="1"/>
</dbReference>
<dbReference type="GO" id="GO:0000166">
    <property type="term" value="F:nucleotide binding"/>
    <property type="evidence" value="ECO:0007669"/>
    <property type="project" value="UniProtKB-UniRule"/>
</dbReference>
<dbReference type="InterPro" id="IPR036183">
    <property type="entry name" value="YajQ-like_sf"/>
</dbReference>